<dbReference type="Pfam" id="PF00183">
    <property type="entry name" value="HSP90"/>
    <property type="match status" value="1"/>
</dbReference>
<feature type="binding site" evidence="9">
    <location>
        <position position="353"/>
    </location>
    <ligand>
        <name>ATP</name>
        <dbReference type="ChEBI" id="CHEBI:30616"/>
    </ligand>
</feature>
<gene>
    <name evidence="8 11" type="primary">htpG</name>
    <name evidence="11" type="ORF">EQM06_10450</name>
</gene>
<comment type="subcellular location">
    <subcellularLocation>
        <location evidence="1 8">Cytoplasm</location>
    </subcellularLocation>
</comment>
<evidence type="ECO:0000256" key="9">
    <source>
        <dbReference type="PIRSR" id="PIRSR002583-1"/>
    </source>
</evidence>
<accession>A0A410PXK6</accession>
<dbReference type="PRINTS" id="PR00775">
    <property type="entry name" value="HEATSHOCK90"/>
</dbReference>
<feature type="binding site" evidence="9">
    <location>
        <begin position="120"/>
        <end position="125"/>
    </location>
    <ligand>
        <name>ATP</name>
        <dbReference type="ChEBI" id="CHEBI:30616"/>
    </ligand>
</feature>
<evidence type="ECO:0000256" key="6">
    <source>
        <dbReference type="ARBA" id="ARBA00023016"/>
    </source>
</evidence>
<dbReference type="Gene3D" id="3.30.230.80">
    <property type="match status" value="1"/>
</dbReference>
<dbReference type="GO" id="GO:0005737">
    <property type="term" value="C:cytoplasm"/>
    <property type="evidence" value="ECO:0007669"/>
    <property type="project" value="UniProtKB-SubCell"/>
</dbReference>
<comment type="subunit">
    <text evidence="8">Homodimer.</text>
</comment>
<evidence type="ECO:0000256" key="10">
    <source>
        <dbReference type="SAM" id="Coils"/>
    </source>
</evidence>
<keyword evidence="3 8" id="KW-0963">Cytoplasm</keyword>
<dbReference type="PIRSF" id="PIRSF002583">
    <property type="entry name" value="Hsp90"/>
    <property type="match status" value="1"/>
</dbReference>
<evidence type="ECO:0000256" key="4">
    <source>
        <dbReference type="ARBA" id="ARBA00022741"/>
    </source>
</evidence>
<dbReference type="PANTHER" id="PTHR11528">
    <property type="entry name" value="HEAT SHOCK PROTEIN 90 FAMILY MEMBER"/>
    <property type="match status" value="1"/>
</dbReference>
<feature type="binding site" evidence="9">
    <location>
        <position position="31"/>
    </location>
    <ligand>
        <name>ATP</name>
        <dbReference type="ChEBI" id="CHEBI:30616"/>
    </ligand>
</feature>
<feature type="binding site" evidence="9">
    <location>
        <position position="76"/>
    </location>
    <ligand>
        <name>ATP</name>
        <dbReference type="ChEBI" id="CHEBI:30616"/>
    </ligand>
</feature>
<evidence type="ECO:0000256" key="3">
    <source>
        <dbReference type="ARBA" id="ARBA00022490"/>
    </source>
</evidence>
<dbReference type="InterPro" id="IPR019805">
    <property type="entry name" value="Heat_shock_protein_90_CS"/>
</dbReference>
<evidence type="ECO:0000313" key="11">
    <source>
        <dbReference type="EMBL" id="QAT43606.1"/>
    </source>
</evidence>
<dbReference type="InterPro" id="IPR020568">
    <property type="entry name" value="Ribosomal_Su5_D2-typ_SF"/>
</dbReference>
<dbReference type="KEGG" id="amij:EQM06_10450"/>
<dbReference type="InterPro" id="IPR036890">
    <property type="entry name" value="HATPase_C_sf"/>
</dbReference>
<dbReference type="RefSeq" id="WP_128746384.1">
    <property type="nucleotide sequence ID" value="NZ_CP035281.1"/>
</dbReference>
<dbReference type="PROSITE" id="PS00298">
    <property type="entry name" value="HSP90"/>
    <property type="match status" value="1"/>
</dbReference>
<dbReference type="Gene3D" id="3.30.565.10">
    <property type="entry name" value="Histidine kinase-like ATPase, C-terminal domain"/>
    <property type="match status" value="1"/>
</dbReference>
<feature type="binding site" evidence="9">
    <location>
        <position position="89"/>
    </location>
    <ligand>
        <name>ATP</name>
        <dbReference type="ChEBI" id="CHEBI:30616"/>
    </ligand>
</feature>
<evidence type="ECO:0000256" key="1">
    <source>
        <dbReference type="ARBA" id="ARBA00004496"/>
    </source>
</evidence>
<dbReference type="InterPro" id="IPR037196">
    <property type="entry name" value="HSP90_C"/>
</dbReference>
<dbReference type="Pfam" id="PF13589">
    <property type="entry name" value="HATPase_c_3"/>
    <property type="match status" value="1"/>
</dbReference>
<dbReference type="InterPro" id="IPR020575">
    <property type="entry name" value="Hsp90_N"/>
</dbReference>
<dbReference type="EMBL" id="CP035281">
    <property type="protein sequence ID" value="QAT43606.1"/>
    <property type="molecule type" value="Genomic_DNA"/>
</dbReference>
<sequence>MAKKQFKAESKRLLDLMINSIYTHKEIFLREIISNASDAIDKLYYLTLSENTGISREDFYIRLTADSEARTLTITDNGIGMSKEELENNLGTIAQSGSLQFKQENADKMENKEDIDIIGQFGVGFYSAFMVASKIEVLSKRYGQDQAYMWESTGADGYSVTECDKEDVGTQIILYIKEDTEDEKYGEYLHEHRIKELIKKYSDYIRYPIKMNVEKHKMKEATEEQKADKDYTPEYETYREDETLNSMVPIWKKSKGAITAEEYNQFYKEKFFDFEDPARVIHTNVEGVSTYNALLYVPARTPYNYYTKEYEKGLQLYSSGVLIMDKCADLLPDYFSFVKGLVDSQDLSLNISREMLQHDRQLKAIAVRLEKKIKSELLDMLNTDREKYEKFFENFGMQLKFGAYNEFGMHKDAVKELLMFYSSSEKKLVTFSEYVSRMKEDQKYIYYACGESREQLDKQPQTEMLKDKGYEILYCTDEIDEFAIKIISAVDEKQFKSVSSDDLGIEETAEEKEAMEKQAEENKDLFAAMKEALEGKVSEVRVSQRLKSHPVCLTSNGEISIEMEKVLNSIPANNDKVSAEKVLEINANHKVFEALKSAFENDKDKVKEYAKLLYNQALLIEGMPVEDPIEFSNAICSLM</sequence>
<dbReference type="Gene3D" id="3.40.50.11260">
    <property type="match status" value="1"/>
</dbReference>
<dbReference type="GO" id="GO:0051082">
    <property type="term" value="F:unfolded protein binding"/>
    <property type="evidence" value="ECO:0007669"/>
    <property type="project" value="UniProtKB-UniRule"/>
</dbReference>
<keyword evidence="10" id="KW-0175">Coiled coil</keyword>
<dbReference type="Proteomes" id="UP000287601">
    <property type="component" value="Chromosome"/>
</dbReference>
<proteinExistence type="inferred from homology"/>
<dbReference type="HAMAP" id="MF_00505">
    <property type="entry name" value="HSP90"/>
    <property type="match status" value="1"/>
</dbReference>
<dbReference type="FunFam" id="1.20.120.790:FF:000006">
    <property type="entry name" value="Chaperone protein HtpG"/>
    <property type="match status" value="1"/>
</dbReference>
<organism evidence="11 12">
    <name type="scientific">Aminipila luticellarii</name>
    <dbReference type="NCBI Taxonomy" id="2507160"/>
    <lineage>
        <taxon>Bacteria</taxon>
        <taxon>Bacillati</taxon>
        <taxon>Bacillota</taxon>
        <taxon>Clostridia</taxon>
        <taxon>Peptostreptococcales</taxon>
        <taxon>Anaerovoracaceae</taxon>
        <taxon>Aminipila</taxon>
    </lineage>
</organism>
<keyword evidence="4 8" id="KW-0547">Nucleotide-binding</keyword>
<keyword evidence="6 8" id="KW-0346">Stress response</keyword>
<dbReference type="AlphaFoldDB" id="A0A410PXK6"/>
<feature type="region of interest" description="C" evidence="8">
    <location>
        <begin position="566"/>
        <end position="639"/>
    </location>
</feature>
<dbReference type="GO" id="GO:0005524">
    <property type="term" value="F:ATP binding"/>
    <property type="evidence" value="ECO:0007669"/>
    <property type="project" value="UniProtKB-UniRule"/>
</dbReference>
<dbReference type="Gene3D" id="1.20.120.790">
    <property type="entry name" value="Heat shock protein 90, C-terminal domain"/>
    <property type="match status" value="1"/>
</dbReference>
<feature type="binding site" evidence="9">
    <location>
        <position position="35"/>
    </location>
    <ligand>
        <name>ATP</name>
        <dbReference type="ChEBI" id="CHEBI:30616"/>
    </ligand>
</feature>
<dbReference type="CDD" id="cd16927">
    <property type="entry name" value="HATPase_Hsp90-like"/>
    <property type="match status" value="1"/>
</dbReference>
<evidence type="ECO:0000256" key="2">
    <source>
        <dbReference type="ARBA" id="ARBA00008239"/>
    </source>
</evidence>
<evidence type="ECO:0000256" key="5">
    <source>
        <dbReference type="ARBA" id="ARBA00022840"/>
    </source>
</evidence>
<evidence type="ECO:0000256" key="7">
    <source>
        <dbReference type="ARBA" id="ARBA00023186"/>
    </source>
</evidence>
<keyword evidence="5 8" id="KW-0067">ATP-binding</keyword>
<dbReference type="SUPFAM" id="SSF55874">
    <property type="entry name" value="ATPase domain of HSP90 chaperone/DNA topoisomerase II/histidine kinase"/>
    <property type="match status" value="1"/>
</dbReference>
<evidence type="ECO:0000313" key="12">
    <source>
        <dbReference type="Proteomes" id="UP000287601"/>
    </source>
</evidence>
<dbReference type="OrthoDB" id="9802640at2"/>
<feature type="binding site" evidence="9">
    <location>
        <position position="170"/>
    </location>
    <ligand>
        <name>ATP</name>
        <dbReference type="ChEBI" id="CHEBI:30616"/>
    </ligand>
</feature>
<keyword evidence="7 8" id="KW-0143">Chaperone</keyword>
<feature type="coiled-coil region" evidence="10">
    <location>
        <begin position="505"/>
        <end position="532"/>
    </location>
</feature>
<feature type="binding site" evidence="9">
    <location>
        <position position="81"/>
    </location>
    <ligand>
        <name>ATP</name>
        <dbReference type="ChEBI" id="CHEBI:30616"/>
    </ligand>
</feature>
<comment type="caution">
    <text evidence="8">Lacks conserved residue(s) required for the propagation of feature annotation.</text>
</comment>
<comment type="similarity">
    <text evidence="2 8">Belongs to the heat shock protein 90 family.</text>
</comment>
<dbReference type="NCBIfam" id="NF003555">
    <property type="entry name" value="PRK05218.1"/>
    <property type="match status" value="1"/>
</dbReference>
<dbReference type="InterPro" id="IPR001404">
    <property type="entry name" value="Hsp90_fam"/>
</dbReference>
<feature type="region of interest" description="A; substrate-binding" evidence="8">
    <location>
        <begin position="1"/>
        <end position="353"/>
    </location>
</feature>
<comment type="function">
    <text evidence="8">Molecular chaperone. Has ATPase activity.</text>
</comment>
<feature type="binding site" evidence="9">
    <location>
        <begin position="96"/>
        <end position="97"/>
    </location>
    <ligand>
        <name>ATP</name>
        <dbReference type="ChEBI" id="CHEBI:30616"/>
    </ligand>
</feature>
<name>A0A410PXK6_9FIRM</name>
<dbReference type="GO" id="GO:0016887">
    <property type="term" value="F:ATP hydrolysis activity"/>
    <property type="evidence" value="ECO:0007669"/>
    <property type="project" value="InterPro"/>
</dbReference>
<dbReference type="SUPFAM" id="SSF54211">
    <property type="entry name" value="Ribosomal protein S5 domain 2-like"/>
    <property type="match status" value="1"/>
</dbReference>
<dbReference type="SUPFAM" id="SSF110942">
    <property type="entry name" value="HSP90 C-terminal domain"/>
    <property type="match status" value="1"/>
</dbReference>
<keyword evidence="12" id="KW-1185">Reference proteome</keyword>
<dbReference type="GO" id="GO:0140662">
    <property type="term" value="F:ATP-dependent protein folding chaperone"/>
    <property type="evidence" value="ECO:0007669"/>
    <property type="project" value="InterPro"/>
</dbReference>
<evidence type="ECO:0000256" key="8">
    <source>
        <dbReference type="HAMAP-Rule" id="MF_00505"/>
    </source>
</evidence>
<dbReference type="FunFam" id="3.30.565.10:FF:000009">
    <property type="entry name" value="Molecular chaperone HtpG"/>
    <property type="match status" value="1"/>
</dbReference>
<protein>
    <recommendedName>
        <fullName evidence="8">Chaperone protein HtpG</fullName>
    </recommendedName>
    <alternativeName>
        <fullName evidence="8">Heat shock protein HtpG</fullName>
    </alternativeName>
    <alternativeName>
        <fullName evidence="8">High temperature protein G</fullName>
    </alternativeName>
</protein>
<reference evidence="11 12" key="1">
    <citation type="submission" date="2019-01" db="EMBL/GenBank/DDBJ databases">
        <title>Draft genomes of a novel of Aminipila strains.</title>
        <authorList>
            <person name="Ma S."/>
        </authorList>
    </citation>
    <scope>NUCLEOTIDE SEQUENCE [LARGE SCALE GENOMIC DNA]</scope>
    <source>
        <strain evidence="12">JN-39</strain>
    </source>
</reference>